<dbReference type="AlphaFoldDB" id="Q5CQA5"/>
<reference evidence="11 12" key="1">
    <citation type="journal article" date="2004" name="Science">
        <title>Complete genome sequence of the apicomplexan, Cryptosporidium parvum.</title>
        <authorList>
            <person name="Abrahamsen M.S."/>
            <person name="Templeton T.J."/>
            <person name="Enomoto S."/>
            <person name="Abrahante J.E."/>
            <person name="Zhu G."/>
            <person name="Lancto C.A."/>
            <person name="Deng M."/>
            <person name="Liu C."/>
            <person name="Widmer G."/>
            <person name="Tzipori S."/>
            <person name="Buck G.A."/>
            <person name="Xu P."/>
            <person name="Bankier A.T."/>
            <person name="Dear P.H."/>
            <person name="Konfortov B.A."/>
            <person name="Spriggs H.F."/>
            <person name="Iyer L."/>
            <person name="Anantharaman V."/>
            <person name="Aravind L."/>
            <person name="Kapur V."/>
        </authorList>
    </citation>
    <scope>NUCLEOTIDE SEQUENCE [LARGE SCALE GENOMIC DNA]</scope>
    <source>
        <strain evidence="12">Iowa II</strain>
    </source>
</reference>
<evidence type="ECO:0000256" key="10">
    <source>
        <dbReference type="SAM" id="Coils"/>
    </source>
</evidence>
<dbReference type="Proteomes" id="UP000006726">
    <property type="component" value="Chromosome 4"/>
</dbReference>
<dbReference type="OrthoDB" id="10264220at2759"/>
<dbReference type="InterPro" id="IPR002490">
    <property type="entry name" value="V-ATPase_116kDa_su"/>
</dbReference>
<dbReference type="GeneID" id="3372611"/>
<feature type="transmembrane region" description="Helical" evidence="9">
    <location>
        <begin position="601"/>
        <end position="622"/>
    </location>
</feature>
<keyword evidence="12" id="KW-1185">Reference proteome</keyword>
<evidence type="ECO:0000256" key="1">
    <source>
        <dbReference type="ARBA" id="ARBA00004141"/>
    </source>
</evidence>
<evidence type="ECO:0000256" key="9">
    <source>
        <dbReference type="RuleBase" id="RU361189"/>
    </source>
</evidence>
<evidence type="ECO:0000256" key="7">
    <source>
        <dbReference type="ARBA" id="ARBA00023065"/>
    </source>
</evidence>
<comment type="similarity">
    <text evidence="2 9">Belongs to the V-ATPase 116 kDa subunit family.</text>
</comment>
<dbReference type="GO" id="GO:0051117">
    <property type="term" value="F:ATPase binding"/>
    <property type="evidence" value="ECO:0007669"/>
    <property type="project" value="TreeGrafter"/>
</dbReference>
<sequence>TKEEKNINLIKMGILRSESMSHGTLVLPNDRAREYIDILGREVNLQFVDMNSITMNRQYKKYIQRIDEMERILRVLFSEIEKLPDVKVLKGNYENFLDHDHVYQLDKVEESLQSLYGQFISFRDNNADLIHQKSSAIEECAVAKAASLSFAPISMYNNERSNSDFYMTNAVERGEGGMHGGNPTPSSPLMNPGIMDGINNVSGFGDMMFSSIAGVVKHEDQEKFARALFRATRGNTFTHFQSIAENIMDPKTSKDVQKVVFVIYFQGATTSAVYDKISRICDAFNVSIYPWPSSYEHAIQRISELNTLIQDKEKALQAYEQYITLEIETLLQPVNSNNGNSLIEEWRLFCIKEKSIYATLNLFEGSDITLRADCWYPTEEEEKIRKILIAESSTQHVGAFLLTNTSSGGHGVAGIHISEGGSHDDEANISNTPPTYIKTNDFTVAFQDFVNSYGIPRYQEVNPALFTLVSFPFLFGIMYGDVGHGFIVFLIGLVLVLNYGKLKKINDENMKILVSGRYMITMMGFFATYCGLIYNDFFAAGLDIFGSRYTLSHDKLPDGSHVFLPNNNSTSASFPYPFGFDPVWKGAVNEMSFLNSFKMKFSVIIAFFQMTLGVILKGFNNLYFKNYVDFFMEFIPQFIFMVGFIGYLNFLIFFKWLTPIEGYNKPSILNALIGLQSSLFGADIPLSDRFYLSQPVVQKYITLALLISVPWMFFPKPLYLIYKSRKQKKASEEESRIRQQHLSSYSSVSSRFTSFTNSSKKISRSKSNLLSEDDHNLIGHEVEESSGHSDPTEIFIHQLIETVEFLIGSISNTASYLRLWALSLAHNMLALVALQFTIMKALNSKLLIVKVVQLFNLFFMFFAFTSFIMILMDSLECFLHGLRLQWVEFQNKFYKGDGILFAPLNHMRIILETEELLNSS</sequence>
<keyword evidence="4 9" id="KW-0812">Transmembrane</keyword>
<dbReference type="InterPro" id="IPR026028">
    <property type="entry name" value="V-type_ATPase_116kDa_su_euka"/>
</dbReference>
<dbReference type="RefSeq" id="XP_625743.1">
    <property type="nucleotide sequence ID" value="XM_625743.1"/>
</dbReference>
<feature type="transmembrane region" description="Helical" evidence="9">
    <location>
        <begin position="473"/>
        <end position="497"/>
    </location>
</feature>
<keyword evidence="3 9" id="KW-0813">Transport</keyword>
<dbReference type="PIRSF" id="PIRSF001293">
    <property type="entry name" value="ATP6V0A1"/>
    <property type="match status" value="1"/>
</dbReference>
<dbReference type="FunCoup" id="Q5CQA5">
    <property type="interactions" value="52"/>
</dbReference>
<feature type="transmembrane region" description="Helical" evidence="9">
    <location>
        <begin position="518"/>
        <end position="542"/>
    </location>
</feature>
<feature type="transmembrane region" description="Helical" evidence="9">
    <location>
        <begin position="851"/>
        <end position="872"/>
    </location>
</feature>
<keyword evidence="6 9" id="KW-1133">Transmembrane helix</keyword>
<comment type="caution">
    <text evidence="11">The sequence shown here is derived from an EMBL/GenBank/DDBJ whole genome shotgun (WGS) entry which is preliminary data.</text>
</comment>
<keyword evidence="10" id="KW-0175">Coiled coil</keyword>
<feature type="coiled-coil region" evidence="10">
    <location>
        <begin position="295"/>
        <end position="322"/>
    </location>
</feature>
<dbReference type="Pfam" id="PF01496">
    <property type="entry name" value="V_ATPase_I"/>
    <property type="match status" value="1"/>
</dbReference>
<gene>
    <name evidence="11" type="ORF">cgd4_1470</name>
</gene>
<comment type="function">
    <text evidence="9">Essential component of the vacuolar proton pump (V-ATPase), a multimeric enzyme that catalyzes the translocation of protons across the membranes. Required for assembly and activity of the V-ATPase.</text>
</comment>
<dbReference type="EMBL" id="AAEE01000009">
    <property type="protein sequence ID" value="EAK87711.1"/>
    <property type="molecule type" value="Genomic_DNA"/>
</dbReference>
<feature type="non-terminal residue" evidence="11">
    <location>
        <position position="1"/>
    </location>
</feature>
<evidence type="ECO:0000313" key="12">
    <source>
        <dbReference type="Proteomes" id="UP000006726"/>
    </source>
</evidence>
<evidence type="ECO:0000256" key="3">
    <source>
        <dbReference type="ARBA" id="ARBA00022448"/>
    </source>
</evidence>
<evidence type="ECO:0000256" key="8">
    <source>
        <dbReference type="ARBA" id="ARBA00023136"/>
    </source>
</evidence>
<organism evidence="11 12">
    <name type="scientific">Cryptosporidium parvum (strain Iowa II)</name>
    <dbReference type="NCBI Taxonomy" id="353152"/>
    <lineage>
        <taxon>Eukaryota</taxon>
        <taxon>Sar</taxon>
        <taxon>Alveolata</taxon>
        <taxon>Apicomplexa</taxon>
        <taxon>Conoidasida</taxon>
        <taxon>Coccidia</taxon>
        <taxon>Eucoccidiorida</taxon>
        <taxon>Eimeriorina</taxon>
        <taxon>Cryptosporidiidae</taxon>
        <taxon>Cryptosporidium</taxon>
    </lineage>
</organism>
<keyword evidence="5 9" id="KW-0375">Hydrogen ion transport</keyword>
<dbReference type="InParanoid" id="Q5CQA5"/>
<evidence type="ECO:0000256" key="4">
    <source>
        <dbReference type="ARBA" id="ARBA00022692"/>
    </source>
</evidence>
<evidence type="ECO:0000313" key="11">
    <source>
        <dbReference type="EMBL" id="EAK87711.1"/>
    </source>
</evidence>
<keyword evidence="8 9" id="KW-0472">Membrane</keyword>
<evidence type="ECO:0000256" key="6">
    <source>
        <dbReference type="ARBA" id="ARBA00022989"/>
    </source>
</evidence>
<feature type="transmembrane region" description="Helical" evidence="9">
    <location>
        <begin position="634"/>
        <end position="657"/>
    </location>
</feature>
<accession>Q5CQA5</accession>
<evidence type="ECO:0000256" key="5">
    <source>
        <dbReference type="ARBA" id="ARBA00022781"/>
    </source>
</evidence>
<dbReference type="GO" id="GO:0000220">
    <property type="term" value="C:vacuolar proton-transporting V-type ATPase, V0 domain"/>
    <property type="evidence" value="ECO:0007669"/>
    <property type="project" value="InterPro"/>
</dbReference>
<protein>
    <recommendedName>
        <fullName evidence="9">V-type proton ATPase subunit a</fullName>
    </recommendedName>
</protein>
<dbReference type="GO" id="GO:0007035">
    <property type="term" value="P:vacuolar acidification"/>
    <property type="evidence" value="ECO:0007669"/>
    <property type="project" value="TreeGrafter"/>
</dbReference>
<dbReference type="GO" id="GO:0046961">
    <property type="term" value="F:proton-transporting ATPase activity, rotational mechanism"/>
    <property type="evidence" value="ECO:0007669"/>
    <property type="project" value="InterPro"/>
</dbReference>
<proteinExistence type="inferred from homology"/>
<dbReference type="PANTHER" id="PTHR11629">
    <property type="entry name" value="VACUOLAR PROTON ATPASES"/>
    <property type="match status" value="1"/>
</dbReference>
<dbReference type="KEGG" id="cpv:cgd4_1470"/>
<keyword evidence="7 9" id="KW-0406">Ion transport</keyword>
<evidence type="ECO:0000256" key="2">
    <source>
        <dbReference type="ARBA" id="ARBA00009904"/>
    </source>
</evidence>
<feature type="transmembrane region" description="Helical" evidence="9">
    <location>
        <begin position="700"/>
        <end position="722"/>
    </location>
</feature>
<dbReference type="OMA" id="FYLWFFL"/>
<comment type="subcellular location">
    <subcellularLocation>
        <location evidence="1">Membrane</location>
        <topology evidence="1">Multi-pass membrane protein</topology>
    </subcellularLocation>
</comment>
<dbReference type="STRING" id="353152.Q5CQA5"/>
<name>Q5CQA5_CRYPI</name>
<dbReference type="PANTHER" id="PTHR11629:SF63">
    <property type="entry name" value="V-TYPE PROTON ATPASE SUBUNIT A"/>
    <property type="match status" value="1"/>
</dbReference>